<evidence type="ECO:0000259" key="8">
    <source>
        <dbReference type="Pfam" id="PF13976"/>
    </source>
</evidence>
<dbReference type="PANTHER" id="PTHR36022:SF1">
    <property type="entry name" value="GPI-ANCHORED ADHESIN-LIKE PROTEIN"/>
    <property type="match status" value="1"/>
</dbReference>
<dbReference type="Gene3D" id="1.20.1540.10">
    <property type="entry name" value="Rhomboid-like"/>
    <property type="match status" value="1"/>
</dbReference>
<evidence type="ECO:0000256" key="3">
    <source>
        <dbReference type="ARBA" id="ARBA00022692"/>
    </source>
</evidence>
<keyword evidence="3 6" id="KW-0812">Transmembrane</keyword>
<evidence type="ECO:0000256" key="6">
    <source>
        <dbReference type="SAM" id="Phobius"/>
    </source>
</evidence>
<feature type="domain" description="Retroviral polymerase SH3-like" evidence="10">
    <location>
        <begin position="903"/>
        <end position="962"/>
    </location>
</feature>
<organism evidence="11">
    <name type="scientific">Fagus sylvatica</name>
    <name type="common">Beechnut</name>
    <dbReference type="NCBI Taxonomy" id="28930"/>
    <lineage>
        <taxon>Eukaryota</taxon>
        <taxon>Viridiplantae</taxon>
        <taxon>Streptophyta</taxon>
        <taxon>Embryophyta</taxon>
        <taxon>Tracheophyta</taxon>
        <taxon>Spermatophyta</taxon>
        <taxon>Magnoliopsida</taxon>
        <taxon>eudicotyledons</taxon>
        <taxon>Gunneridae</taxon>
        <taxon>Pentapetalae</taxon>
        <taxon>rosids</taxon>
        <taxon>fabids</taxon>
        <taxon>Fagales</taxon>
        <taxon>Fagaceae</taxon>
        <taxon>Fagus</taxon>
    </lineage>
</organism>
<evidence type="ECO:0008006" key="12">
    <source>
        <dbReference type="Google" id="ProtNLM"/>
    </source>
</evidence>
<comment type="similarity">
    <text evidence="2">Belongs to the peptidase S54 family.</text>
</comment>
<feature type="domain" description="GAG-pre-integrase" evidence="8">
    <location>
        <begin position="798"/>
        <end position="861"/>
    </location>
</feature>
<dbReference type="AlphaFoldDB" id="A0A2N9FDE1"/>
<evidence type="ECO:0000259" key="10">
    <source>
        <dbReference type="Pfam" id="PF25597"/>
    </source>
</evidence>
<dbReference type="GO" id="GO:0016020">
    <property type="term" value="C:membrane"/>
    <property type="evidence" value="ECO:0007669"/>
    <property type="project" value="UniProtKB-SubCell"/>
</dbReference>
<evidence type="ECO:0000313" key="11">
    <source>
        <dbReference type="EMBL" id="SPC88896.1"/>
    </source>
</evidence>
<evidence type="ECO:0000256" key="2">
    <source>
        <dbReference type="ARBA" id="ARBA00009045"/>
    </source>
</evidence>
<comment type="subcellular location">
    <subcellularLocation>
        <location evidence="1">Membrane</location>
        <topology evidence="1">Multi-pass membrane protein</topology>
    </subcellularLocation>
</comment>
<sequence>MVNCYSLNSIGPSAENISGPRRFLAVYFASAISSSVMSYWFCKAPAVGASGAIFGLVGAVAVFATRHRQLVGRGKEDLQQIAQVIVLNMSEEVINGGKKVKEVIPSLFKLVLKRCARSYASGGDAMAQHEASEVIVVRHRGGGAGGQSFLGLGSGQILALGWRWWCNVEEWSYGSGVGLSYYDSEWSYDFKAPLSVISCLLVKIEVEGSCLEPVSLEASPHDRFEAHLDLLWLLFCHYRHLETSPVKLLSRSATPTHFPAVLTMYLPVFPLFGQYRPIHPYGPILVGWPDSQSVIGLLAKGIDNWGHFGGFLGGAAASWLLGPTPRSDDHMVRLVSLSWAGELCNNGNTTSTTNSSRRRTTLISPNGLPEFEGFMEPLRDREAILSSPCVTPSCEAITLKEDSSSGRLVGLSWLNEDSYKKHHFESELNSVADILHMPSLSPKSHLSTEDPVDSSLQFDCLTTTSNFIDLTHFLKVLDDRASWLSNSTFDNVCLSDEEEDASGCNGDRLKSHWSPEANVDVASNQKLASNAMSTEFVDNDQALMGKVKNSFHLNYDVPVQNPLALMEVALKLQRIQIGVYATRTTCLKGGRGFRGGHGDKRCDHCGKTNHTELYYWVKNGKPDYLNQVIDGATQPLSTSTPFGHAASRPGSYDALITQLSELVQLLRVALSSSSIAILADSSNVVGVAHFSLSWVIDSGTNKHISGILSLFSDLLPIKHHIVLADGSFRPVLGKGVLHPTLSLSLPSSLFVLDSPFNLLSVSQLTKALQCSITFDPTSCVFRDLKTKEMIGLGHEKDGLYYLDPDNSASHAFSASALSATVAPLQWHFCLGHPSLAKLKFAIPTLSHVSSLECEACQLGKHHRSSFSSSGPSRQSESFDLESPFFVLYPERAPFSLTPRVFGCVAFVHVLDPSRDKLSPRSRKCIFLGYSRTQKGYRCYNPQSRRYFVSADVTFFESTPFFSSPGQCLSLDLISSCEGEGSFPFPTLPIPLVSPPQVPLASTPNPPFQYMHAPRQPHYEAIYRILRYSKVVLIGGPLLAIVPLLVVILLPWRSKKQNVVARFSAEAEYRAMAHTASKMLWVCSLLHDLGIDVPTPMQMFCDNQAAIFITNNLVFHEHTKHIEVDCHFIRDLLMQQ</sequence>
<dbReference type="InterPro" id="IPR035952">
    <property type="entry name" value="Rhomboid-like_sf"/>
</dbReference>
<gene>
    <name evidence="11" type="ORF">FSB_LOCUS16778</name>
</gene>
<dbReference type="PANTHER" id="PTHR36022">
    <property type="entry name" value="GPI-ANCHORED ADHESIN-LIKE PROTEIN"/>
    <property type="match status" value="1"/>
</dbReference>
<feature type="domain" description="Retrovirus-related Pol polyprotein from transposon TNT 1-94-like beta-barrel" evidence="9">
    <location>
        <begin position="694"/>
        <end position="766"/>
    </location>
</feature>
<feature type="transmembrane region" description="Helical" evidence="6">
    <location>
        <begin position="1030"/>
        <end position="1051"/>
    </location>
</feature>
<accession>A0A2N9FDE1</accession>
<dbReference type="InterPro" id="IPR022764">
    <property type="entry name" value="Peptidase_S54_rhomboid_dom"/>
</dbReference>
<keyword evidence="4 6" id="KW-1133">Transmembrane helix</keyword>
<protein>
    <recommendedName>
        <fullName evidence="12">GAG-pre-integrase domain-containing protein</fullName>
    </recommendedName>
</protein>
<name>A0A2N9FDE1_FAGSY</name>
<feature type="transmembrane region" description="Helical" evidence="6">
    <location>
        <begin position="47"/>
        <end position="65"/>
    </location>
</feature>
<dbReference type="Pfam" id="PF25597">
    <property type="entry name" value="SH3_retrovirus"/>
    <property type="match status" value="1"/>
</dbReference>
<dbReference type="Pfam" id="PF13976">
    <property type="entry name" value="gag_pre-integrs"/>
    <property type="match status" value="1"/>
</dbReference>
<dbReference type="Pfam" id="PF01694">
    <property type="entry name" value="Rhomboid"/>
    <property type="match status" value="1"/>
</dbReference>
<dbReference type="GO" id="GO:0004252">
    <property type="term" value="F:serine-type endopeptidase activity"/>
    <property type="evidence" value="ECO:0007669"/>
    <property type="project" value="InterPro"/>
</dbReference>
<reference evidence="11" key="1">
    <citation type="submission" date="2018-02" db="EMBL/GenBank/DDBJ databases">
        <authorList>
            <person name="Cohen D.B."/>
            <person name="Kent A.D."/>
        </authorList>
    </citation>
    <scope>NUCLEOTIDE SEQUENCE</scope>
</reference>
<dbReference type="SUPFAM" id="SSF144091">
    <property type="entry name" value="Rhomboid-like"/>
    <property type="match status" value="2"/>
</dbReference>
<feature type="domain" description="Peptidase S54 rhomboid" evidence="7">
    <location>
        <begin position="1"/>
        <end position="94"/>
    </location>
</feature>
<dbReference type="InterPro" id="IPR054722">
    <property type="entry name" value="PolX-like_BBD"/>
</dbReference>
<evidence type="ECO:0000256" key="5">
    <source>
        <dbReference type="ARBA" id="ARBA00023136"/>
    </source>
</evidence>
<dbReference type="InterPro" id="IPR025724">
    <property type="entry name" value="GAG-pre-integrase_dom"/>
</dbReference>
<dbReference type="EMBL" id="OIVN01001027">
    <property type="protein sequence ID" value="SPC88896.1"/>
    <property type="molecule type" value="Genomic_DNA"/>
</dbReference>
<keyword evidence="5 6" id="KW-0472">Membrane</keyword>
<dbReference type="InterPro" id="IPR057670">
    <property type="entry name" value="SH3_retrovirus"/>
</dbReference>
<evidence type="ECO:0000259" key="9">
    <source>
        <dbReference type="Pfam" id="PF22936"/>
    </source>
</evidence>
<evidence type="ECO:0000256" key="4">
    <source>
        <dbReference type="ARBA" id="ARBA00022989"/>
    </source>
</evidence>
<dbReference type="Pfam" id="PF22936">
    <property type="entry name" value="Pol_BBD"/>
    <property type="match status" value="1"/>
</dbReference>
<evidence type="ECO:0000256" key="1">
    <source>
        <dbReference type="ARBA" id="ARBA00004141"/>
    </source>
</evidence>
<evidence type="ECO:0000259" key="7">
    <source>
        <dbReference type="Pfam" id="PF01694"/>
    </source>
</evidence>
<dbReference type="CDD" id="cd09272">
    <property type="entry name" value="RNase_HI_RT_Ty1"/>
    <property type="match status" value="1"/>
</dbReference>
<proteinExistence type="inferred from homology"/>